<dbReference type="SUPFAM" id="SSF56349">
    <property type="entry name" value="DNA breaking-rejoining enzymes"/>
    <property type="match status" value="1"/>
</dbReference>
<protein>
    <recommendedName>
        <fullName evidence="4">Tyr recombinase domain-containing protein</fullName>
    </recommendedName>
</protein>
<accession>A0ABU4WDN4</accession>
<reference evidence="2 3" key="1">
    <citation type="submission" date="2022-03" db="EMBL/GenBank/DDBJ databases">
        <title>Novel taxa within the pig intestine.</title>
        <authorList>
            <person name="Wylensek D."/>
            <person name="Bishof K."/>
            <person name="Afrizal A."/>
            <person name="Clavel T."/>
        </authorList>
    </citation>
    <scope>NUCLEOTIDE SEQUENCE [LARGE SCALE GENOMIC DNA]</scope>
    <source>
        <strain evidence="2 3">CLA-KB-P66</strain>
    </source>
</reference>
<gene>
    <name evidence="2" type="ORF">MOX91_00495</name>
</gene>
<evidence type="ECO:0000256" key="1">
    <source>
        <dbReference type="ARBA" id="ARBA00023172"/>
    </source>
</evidence>
<name>A0ABU4WDN4_9BACT</name>
<evidence type="ECO:0000313" key="2">
    <source>
        <dbReference type="EMBL" id="MDX8414664.1"/>
    </source>
</evidence>
<keyword evidence="1" id="KW-0233">DNA recombination</keyword>
<dbReference type="Gene3D" id="1.10.443.10">
    <property type="entry name" value="Intergrase catalytic core"/>
    <property type="match status" value="1"/>
</dbReference>
<dbReference type="InterPro" id="IPR013762">
    <property type="entry name" value="Integrase-like_cat_sf"/>
</dbReference>
<proteinExistence type="predicted"/>
<sequence length="112" mass="13328">MTLNWECLCSKTGGIRHVEICPKLKNILLERETDFLSPRNRRSGNRFGIIRDLRGLWVQDVLRHTYASYFTKRYSDLPHLRLNMEHRDLSLLRSRYVNMQNISKADAKEFFG</sequence>
<dbReference type="InterPro" id="IPR011010">
    <property type="entry name" value="DNA_brk_join_enz"/>
</dbReference>
<keyword evidence="3" id="KW-1185">Reference proteome</keyword>
<dbReference type="RefSeq" id="WP_370396114.1">
    <property type="nucleotide sequence ID" value="NZ_JALBUT010000001.1"/>
</dbReference>
<organism evidence="2 3">
    <name type="scientific">Intestinicryptomonas porci</name>
    <dbReference type="NCBI Taxonomy" id="2926320"/>
    <lineage>
        <taxon>Bacteria</taxon>
        <taxon>Pseudomonadati</taxon>
        <taxon>Verrucomicrobiota</taxon>
        <taxon>Opitutia</taxon>
        <taxon>Opitutales</taxon>
        <taxon>Intestinicryptomonaceae</taxon>
        <taxon>Intestinicryptomonas</taxon>
    </lineage>
</organism>
<dbReference type="EMBL" id="JALBUT010000001">
    <property type="protein sequence ID" value="MDX8414664.1"/>
    <property type="molecule type" value="Genomic_DNA"/>
</dbReference>
<evidence type="ECO:0000313" key="3">
    <source>
        <dbReference type="Proteomes" id="UP001275932"/>
    </source>
</evidence>
<evidence type="ECO:0008006" key="4">
    <source>
        <dbReference type="Google" id="ProtNLM"/>
    </source>
</evidence>
<comment type="caution">
    <text evidence="2">The sequence shown here is derived from an EMBL/GenBank/DDBJ whole genome shotgun (WGS) entry which is preliminary data.</text>
</comment>
<dbReference type="Proteomes" id="UP001275932">
    <property type="component" value="Unassembled WGS sequence"/>
</dbReference>